<organism evidence="6 7">
    <name type="scientific">Dyella kyungheensis</name>
    <dbReference type="NCBI Taxonomy" id="1242174"/>
    <lineage>
        <taxon>Bacteria</taxon>
        <taxon>Pseudomonadati</taxon>
        <taxon>Pseudomonadota</taxon>
        <taxon>Gammaproteobacteria</taxon>
        <taxon>Lysobacterales</taxon>
        <taxon>Rhodanobacteraceae</taxon>
        <taxon>Dyella</taxon>
    </lineage>
</organism>
<evidence type="ECO:0000256" key="3">
    <source>
        <dbReference type="ARBA" id="ARBA00022989"/>
    </source>
</evidence>
<keyword evidence="4 5" id="KW-0472">Membrane</keyword>
<evidence type="ECO:0000256" key="2">
    <source>
        <dbReference type="ARBA" id="ARBA00022692"/>
    </source>
</evidence>
<gene>
    <name evidence="6" type="ORF">ISP20_13490</name>
</gene>
<dbReference type="RefSeq" id="WP_204636603.1">
    <property type="nucleotide sequence ID" value="NZ_JADIKC010000005.1"/>
</dbReference>
<name>A0ABS2JUM4_9GAMM</name>
<evidence type="ECO:0000256" key="1">
    <source>
        <dbReference type="ARBA" id="ARBA00004141"/>
    </source>
</evidence>
<protein>
    <submittedName>
        <fullName evidence="6">ZIP family metal transporter</fullName>
    </submittedName>
</protein>
<evidence type="ECO:0000313" key="6">
    <source>
        <dbReference type="EMBL" id="MBM7122173.1"/>
    </source>
</evidence>
<evidence type="ECO:0000256" key="5">
    <source>
        <dbReference type="SAM" id="Phobius"/>
    </source>
</evidence>
<keyword evidence="2 5" id="KW-0812">Transmembrane</keyword>
<evidence type="ECO:0000313" key="7">
    <source>
        <dbReference type="Proteomes" id="UP001430065"/>
    </source>
</evidence>
<reference evidence="6 7" key="1">
    <citation type="submission" date="2020-10" db="EMBL/GenBank/DDBJ databases">
        <title>Phylogeny of dyella-like bacteria.</title>
        <authorList>
            <person name="Fu J."/>
        </authorList>
    </citation>
    <scope>NUCLEOTIDE SEQUENCE [LARGE SCALE GENOMIC DNA]</scope>
    <source>
        <strain evidence="6 7">THG-B117</strain>
    </source>
</reference>
<comment type="subcellular location">
    <subcellularLocation>
        <location evidence="1">Membrane</location>
        <topology evidence="1">Multi-pass membrane protein</topology>
    </subcellularLocation>
</comment>
<proteinExistence type="predicted"/>
<keyword evidence="3 5" id="KW-1133">Transmembrane helix</keyword>
<dbReference type="PANTHER" id="PTHR16950:SF16">
    <property type="entry name" value="ZINC TRANSPORTER ZIP13"/>
    <property type="match status" value="1"/>
</dbReference>
<feature type="transmembrane region" description="Helical" evidence="5">
    <location>
        <begin position="188"/>
        <end position="212"/>
    </location>
</feature>
<evidence type="ECO:0000256" key="4">
    <source>
        <dbReference type="ARBA" id="ARBA00023136"/>
    </source>
</evidence>
<dbReference type="Proteomes" id="UP001430065">
    <property type="component" value="Unassembled WGS sequence"/>
</dbReference>
<feature type="transmembrane region" description="Helical" evidence="5">
    <location>
        <begin position="34"/>
        <end position="54"/>
    </location>
</feature>
<accession>A0ABS2JUM4</accession>
<dbReference type="EMBL" id="JADIKC010000005">
    <property type="protein sequence ID" value="MBM7122173.1"/>
    <property type="molecule type" value="Genomic_DNA"/>
</dbReference>
<dbReference type="InterPro" id="IPR003689">
    <property type="entry name" value="ZIP"/>
</dbReference>
<comment type="caution">
    <text evidence="6">The sequence shown here is derived from an EMBL/GenBank/DDBJ whole genome shotgun (WGS) entry which is preliminary data.</text>
</comment>
<feature type="transmembrane region" description="Helical" evidence="5">
    <location>
        <begin position="159"/>
        <end position="181"/>
    </location>
</feature>
<dbReference type="PANTHER" id="PTHR16950">
    <property type="entry name" value="ZINC TRANSPORTER SLC39A7 HISTIDINE-RICH MEMBRANE PROTEIN KE4"/>
    <property type="match status" value="1"/>
</dbReference>
<keyword evidence="7" id="KW-1185">Reference proteome</keyword>
<sequence length="242" mass="25081">MIEIFLSSLILGATSLFSRVVVWMPGGIRTRWLPWLQAVAVGLLVGDSLLHLLPHALGSHDDLSEIMLAFVVGATFLAFVENVVRAHRSDGGVVAPAARMTLTSDFIHHSVDGIILAGAFLASRPAGYAALAAIAIHEIPREIASAGVLVSNGYDPRRAFFLSLAMAIAVPAGALAVAATLPSEKSAALTAAFAAGSILYVALADILPAAWLKAAGSARWAPAIGIATGVVSMWLLARGEQS</sequence>
<feature type="transmembrane region" description="Helical" evidence="5">
    <location>
        <begin position="218"/>
        <end position="237"/>
    </location>
</feature>
<feature type="transmembrane region" description="Helical" evidence="5">
    <location>
        <begin position="66"/>
        <end position="84"/>
    </location>
</feature>
<dbReference type="Pfam" id="PF02535">
    <property type="entry name" value="Zip"/>
    <property type="match status" value="2"/>
</dbReference>